<keyword evidence="5" id="KW-0547">Nucleotide-binding</keyword>
<evidence type="ECO:0000256" key="10">
    <source>
        <dbReference type="SAM" id="Phobius"/>
    </source>
</evidence>
<dbReference type="PROSITE" id="PS50109">
    <property type="entry name" value="HIS_KIN"/>
    <property type="match status" value="1"/>
</dbReference>
<dbReference type="EMBL" id="PDFK01000009">
    <property type="protein sequence ID" value="PKU50082.1"/>
    <property type="molecule type" value="Genomic_DNA"/>
</dbReference>
<evidence type="ECO:0000256" key="4">
    <source>
        <dbReference type="ARBA" id="ARBA00022679"/>
    </source>
</evidence>
<feature type="transmembrane region" description="Helical" evidence="10">
    <location>
        <begin position="210"/>
        <end position="235"/>
    </location>
</feature>
<keyword evidence="10" id="KW-0472">Membrane</keyword>
<dbReference type="GO" id="GO:0005524">
    <property type="term" value="F:ATP binding"/>
    <property type="evidence" value="ECO:0007669"/>
    <property type="project" value="UniProtKB-KW"/>
</dbReference>
<keyword evidence="7" id="KW-0067">ATP-binding</keyword>
<evidence type="ECO:0000256" key="6">
    <source>
        <dbReference type="ARBA" id="ARBA00022777"/>
    </source>
</evidence>
<dbReference type="Pfam" id="PF02518">
    <property type="entry name" value="HATPase_c"/>
    <property type="match status" value="2"/>
</dbReference>
<dbReference type="SMART" id="SM00387">
    <property type="entry name" value="HATPase_c"/>
    <property type="match status" value="2"/>
</dbReference>
<dbReference type="InterPro" id="IPR036097">
    <property type="entry name" value="HisK_dim/P_sf"/>
</dbReference>
<dbReference type="Gene3D" id="3.40.50.2300">
    <property type="match status" value="1"/>
</dbReference>
<dbReference type="Pfam" id="PF06580">
    <property type="entry name" value="His_kinase"/>
    <property type="match status" value="1"/>
</dbReference>
<sequence length="1013" mass="115819">MAVLRKTTIRHLLIIIAIFIVLTSLRLLWLNYFLPSNHQPSAQGGIVDLNNQDLLNEEVLSLNGEWLYSPGQFVNPENKGSSQKTNIEDHTIQTLPTLKGGKTTHPYGTYQLKILLPNLADNSRYAIRIPAISTASSLYINGELVGQSGKVADNRQDHKGQAAPYTVYFTNTQSEMDIMLHVSNFDTSKSPIINKRISFGTASAMTHHQLITGLSLSTIVVMLILFALFSILVFLFIYRKPIVLLFTFGFLLPLADELITFDRSLLDWLHLDYVWSYKLSSIIFLGASFFFVQFMRVLLVKYHSTKTFQWIVAFYVLDAVFIIVLPMSWLVPTKMIFFVLYLVSFLYVVVLALREYLENQKRSSAFIALTAVGTTNGILWGLIKSIYVFDIPVYPFDYLFVMLGFSSYWFRRFHENSQQIQKLVAKLQKEDTLKDEFLTSNAQKLWSPMNRMITLGQSIYDNPKNRLVAEDHRNLKHLIDIGRSMSFTLNDILDYTRLKEGNLHLHTQSVNLQGAVYGVFDMLRFIIDGKQIHMVSSVPRNFPNVLADENRLIQILFNLLHNALKYTSEGSIEITAREEQHMAIIHIRDTGQGMDDFVKSLVFTPYEQGQEHDEGIGIGLLISKKLIELHGGTMHIQSVQNKGSDIYFTLPLADESKQSEHTSYMFQDNTQLPTIEQRLSTVSEKHFSILMIDDDPTNLTTMKSIFSKSEYKVTTVTSSEKALTLIQQASWDLVIVDAMLPYISGYAVIERIRKQYSLLELPILLLTIRKHPEDVYTGFAYGANDYVTKPINALELKVRSRALIDLKYSIQQHLHLESAWLQAQIQPHFLFNTLNTIASLSTIDTDRMIDLMHHFGEYLHASFDVRNLQRVVPLEHELELVHSYLYIKQQRFGELIHIEWDIDENIEIEIPPISLQTLVENAIRHGILKKTEGGTVCIRIKDYTTYIAISVIDDGVGISPSLLEELQADHETACSGIGIRNTDLRLKRIYGQRLQIQSTVNQGTNVTFHIPKK</sequence>
<dbReference type="SUPFAM" id="SSF49785">
    <property type="entry name" value="Galactose-binding domain-like"/>
    <property type="match status" value="1"/>
</dbReference>
<dbReference type="Gene3D" id="1.10.287.130">
    <property type="match status" value="1"/>
</dbReference>
<dbReference type="InterPro" id="IPR011006">
    <property type="entry name" value="CheY-like_superfamily"/>
</dbReference>
<dbReference type="GO" id="GO:0016020">
    <property type="term" value="C:membrane"/>
    <property type="evidence" value="ECO:0007669"/>
    <property type="project" value="InterPro"/>
</dbReference>
<dbReference type="InterPro" id="IPR003594">
    <property type="entry name" value="HATPase_dom"/>
</dbReference>
<feature type="transmembrane region" description="Helical" evidence="10">
    <location>
        <begin position="281"/>
        <end position="299"/>
    </location>
</feature>
<evidence type="ECO:0000256" key="9">
    <source>
        <dbReference type="PROSITE-ProRule" id="PRU00169"/>
    </source>
</evidence>
<keyword evidence="6 13" id="KW-0418">Kinase</keyword>
<dbReference type="SUPFAM" id="SSF52172">
    <property type="entry name" value="CheY-like"/>
    <property type="match status" value="1"/>
</dbReference>
<proteinExistence type="predicted"/>
<evidence type="ECO:0000256" key="5">
    <source>
        <dbReference type="ARBA" id="ARBA00022741"/>
    </source>
</evidence>
<feature type="transmembrane region" description="Helical" evidence="10">
    <location>
        <begin position="311"/>
        <end position="329"/>
    </location>
</feature>
<name>A0A2I0UVQ6_9BACI</name>
<dbReference type="PANTHER" id="PTHR43547">
    <property type="entry name" value="TWO-COMPONENT HISTIDINE KINASE"/>
    <property type="match status" value="1"/>
</dbReference>
<keyword evidence="8" id="KW-0902">Two-component regulatory system</keyword>
<dbReference type="EC" id="2.7.13.3" evidence="2"/>
<dbReference type="InterPro" id="IPR005467">
    <property type="entry name" value="His_kinase_dom"/>
</dbReference>
<protein>
    <recommendedName>
        <fullName evidence="2">histidine kinase</fullName>
        <ecNumber evidence="2">2.7.13.3</ecNumber>
    </recommendedName>
</protein>
<evidence type="ECO:0000256" key="8">
    <source>
        <dbReference type="ARBA" id="ARBA00023012"/>
    </source>
</evidence>
<dbReference type="InterPro" id="IPR036890">
    <property type="entry name" value="HATPase_C_sf"/>
</dbReference>
<feature type="transmembrane region" description="Helical" evidence="10">
    <location>
        <begin position="12"/>
        <end position="34"/>
    </location>
</feature>
<evidence type="ECO:0000256" key="1">
    <source>
        <dbReference type="ARBA" id="ARBA00000085"/>
    </source>
</evidence>
<dbReference type="Gene3D" id="2.60.120.260">
    <property type="entry name" value="Galactose-binding domain-like"/>
    <property type="match status" value="1"/>
</dbReference>
<dbReference type="Pfam" id="PF00072">
    <property type="entry name" value="Response_reg"/>
    <property type="match status" value="1"/>
</dbReference>
<evidence type="ECO:0000313" key="13">
    <source>
        <dbReference type="EMBL" id="PKU50082.1"/>
    </source>
</evidence>
<comment type="catalytic activity">
    <reaction evidence="1">
        <text>ATP + protein L-histidine = ADP + protein N-phospho-L-histidine.</text>
        <dbReference type="EC" id="2.7.13.3"/>
    </reaction>
</comment>
<accession>A0A2I0UVQ6</accession>
<feature type="transmembrane region" description="Helical" evidence="10">
    <location>
        <begin position="242"/>
        <end position="261"/>
    </location>
</feature>
<dbReference type="SUPFAM" id="SSF55874">
    <property type="entry name" value="ATPase domain of HSP90 chaperone/DNA topoisomerase II/histidine kinase"/>
    <property type="match status" value="2"/>
</dbReference>
<gene>
    <name evidence="13" type="ORF">CRI88_19800</name>
</gene>
<dbReference type="InterPro" id="IPR010559">
    <property type="entry name" value="Sig_transdc_His_kin_internal"/>
</dbReference>
<dbReference type="InterPro" id="IPR001789">
    <property type="entry name" value="Sig_transdc_resp-reg_receiver"/>
</dbReference>
<dbReference type="PANTHER" id="PTHR43547:SF2">
    <property type="entry name" value="HYBRID SIGNAL TRANSDUCTION HISTIDINE KINASE C"/>
    <property type="match status" value="1"/>
</dbReference>
<dbReference type="AlphaFoldDB" id="A0A2I0UVQ6"/>
<dbReference type="GO" id="GO:0000155">
    <property type="term" value="F:phosphorelay sensor kinase activity"/>
    <property type="evidence" value="ECO:0007669"/>
    <property type="project" value="InterPro"/>
</dbReference>
<evidence type="ECO:0000256" key="3">
    <source>
        <dbReference type="ARBA" id="ARBA00022553"/>
    </source>
</evidence>
<evidence type="ECO:0000259" key="12">
    <source>
        <dbReference type="PROSITE" id="PS50110"/>
    </source>
</evidence>
<feature type="domain" description="Response regulatory" evidence="12">
    <location>
        <begin position="688"/>
        <end position="804"/>
    </location>
</feature>
<keyword evidence="4" id="KW-0808">Transferase</keyword>
<evidence type="ECO:0000313" key="14">
    <source>
        <dbReference type="Proteomes" id="UP000234956"/>
    </source>
</evidence>
<dbReference type="PRINTS" id="PR00344">
    <property type="entry name" value="BCTRLSENSOR"/>
</dbReference>
<feature type="transmembrane region" description="Helical" evidence="10">
    <location>
        <begin position="335"/>
        <end position="353"/>
    </location>
</feature>
<feature type="transmembrane region" description="Helical" evidence="10">
    <location>
        <begin position="365"/>
        <end position="387"/>
    </location>
</feature>
<keyword evidence="10" id="KW-0812">Transmembrane</keyword>
<dbReference type="Gene3D" id="3.30.565.10">
    <property type="entry name" value="Histidine kinase-like ATPase, C-terminal domain"/>
    <property type="match status" value="2"/>
</dbReference>
<evidence type="ECO:0000256" key="2">
    <source>
        <dbReference type="ARBA" id="ARBA00012438"/>
    </source>
</evidence>
<keyword evidence="10" id="KW-1133">Transmembrane helix</keyword>
<feature type="modified residue" description="4-aspartylphosphate" evidence="9">
    <location>
        <position position="737"/>
    </location>
</feature>
<organism evidence="13 14">
    <name type="scientific">Lysinibacillus fusiformis</name>
    <dbReference type="NCBI Taxonomy" id="28031"/>
    <lineage>
        <taxon>Bacteria</taxon>
        <taxon>Bacillati</taxon>
        <taxon>Bacillota</taxon>
        <taxon>Bacilli</taxon>
        <taxon>Bacillales</taxon>
        <taxon>Bacillaceae</taxon>
        <taxon>Lysinibacillus</taxon>
    </lineage>
</organism>
<dbReference type="PROSITE" id="PS50110">
    <property type="entry name" value="RESPONSE_REGULATORY"/>
    <property type="match status" value="1"/>
</dbReference>
<dbReference type="Proteomes" id="UP000234956">
    <property type="component" value="Unassembled WGS sequence"/>
</dbReference>
<reference evidence="13 14" key="1">
    <citation type="submission" date="2017-10" db="EMBL/GenBank/DDBJ databases">
        <title>Draft genome of Lysinibacillus fusiformis strain Juneja, a laboratory-derived pathogen of Drosophila melanogaster.</title>
        <authorList>
            <person name="Smith B.R."/>
            <person name="Unckless R.L."/>
        </authorList>
    </citation>
    <scope>NUCLEOTIDE SEQUENCE [LARGE SCALE GENOMIC DNA]</scope>
    <source>
        <strain evidence="13 14">Juneja</strain>
    </source>
</reference>
<feature type="domain" description="Histidine kinase" evidence="11">
    <location>
        <begin position="440"/>
        <end position="654"/>
    </location>
</feature>
<dbReference type="InterPro" id="IPR004358">
    <property type="entry name" value="Sig_transdc_His_kin-like_C"/>
</dbReference>
<comment type="caution">
    <text evidence="13">The sequence shown here is derived from an EMBL/GenBank/DDBJ whole genome shotgun (WGS) entry which is preliminary data.</text>
</comment>
<evidence type="ECO:0000259" key="11">
    <source>
        <dbReference type="PROSITE" id="PS50109"/>
    </source>
</evidence>
<dbReference type="SUPFAM" id="SSF47384">
    <property type="entry name" value="Homodimeric domain of signal transducing histidine kinase"/>
    <property type="match status" value="1"/>
</dbReference>
<evidence type="ECO:0000256" key="7">
    <source>
        <dbReference type="ARBA" id="ARBA00022840"/>
    </source>
</evidence>
<dbReference type="SMART" id="SM00448">
    <property type="entry name" value="REC"/>
    <property type="match status" value="1"/>
</dbReference>
<keyword evidence="3 9" id="KW-0597">Phosphoprotein</keyword>
<dbReference type="RefSeq" id="WP_058844792.1">
    <property type="nucleotide sequence ID" value="NZ_PDFK01000009.1"/>
</dbReference>
<dbReference type="InterPro" id="IPR008979">
    <property type="entry name" value="Galactose-bd-like_sf"/>
</dbReference>